<dbReference type="InterPro" id="IPR035959">
    <property type="entry name" value="RutC-like_sf"/>
</dbReference>
<accession>A0A399JJ75</accession>
<dbReference type="AlphaFoldDB" id="A0A399JJ75"/>
<reference evidence="1 2" key="1">
    <citation type="submission" date="2018-07" db="EMBL/GenBank/DDBJ databases">
        <title>Arthrobacter sp. nov., isolated from raw cow's milk with high bacterial count.</title>
        <authorList>
            <person name="Hahne J."/>
            <person name="Isele D."/>
            <person name="Lipski A."/>
        </authorList>
    </citation>
    <scope>NUCLEOTIDE SEQUENCE [LARGE SCALE GENOMIC DNA]</scope>
    <source>
        <strain evidence="1 2">JZ R-35</strain>
    </source>
</reference>
<organism evidence="1 2">
    <name type="scientific">Galactobacter valiniphilus</name>
    <dbReference type="NCBI Taxonomy" id="2676122"/>
    <lineage>
        <taxon>Bacteria</taxon>
        <taxon>Bacillati</taxon>
        <taxon>Actinomycetota</taxon>
        <taxon>Actinomycetes</taxon>
        <taxon>Micrococcales</taxon>
        <taxon>Micrococcaceae</taxon>
        <taxon>Galactobacter</taxon>
    </lineage>
</organism>
<evidence type="ECO:0000313" key="1">
    <source>
        <dbReference type="EMBL" id="RII42506.1"/>
    </source>
</evidence>
<dbReference type="InterPro" id="IPR006175">
    <property type="entry name" value="YjgF/YER057c/UK114"/>
</dbReference>
<dbReference type="RefSeq" id="WP_119424448.1">
    <property type="nucleotide sequence ID" value="NZ_QQXK01000011.1"/>
</dbReference>
<dbReference type="CDD" id="cd00448">
    <property type="entry name" value="YjgF_YER057c_UK114_family"/>
    <property type="match status" value="1"/>
</dbReference>
<protein>
    <submittedName>
        <fullName evidence="1">RidA family protein</fullName>
    </submittedName>
</protein>
<dbReference type="SUPFAM" id="SSF55298">
    <property type="entry name" value="YjgF-like"/>
    <property type="match status" value="1"/>
</dbReference>
<name>A0A399JJ75_9MICC</name>
<dbReference type="Pfam" id="PF01042">
    <property type="entry name" value="Ribonuc_L-PSP"/>
    <property type="match status" value="1"/>
</dbReference>
<evidence type="ECO:0000313" key="2">
    <source>
        <dbReference type="Proteomes" id="UP000265419"/>
    </source>
</evidence>
<comment type="caution">
    <text evidence="1">The sequence shown here is derived from an EMBL/GenBank/DDBJ whole genome shotgun (WGS) entry which is preliminary data.</text>
</comment>
<sequence>MSLPRTSIEIEGFGHANPIPAACRMGPFLFSGVLTGRDPVTREMPERFGEQLANVFAHARSVLAAAGGSLDDVAKMTFWLADYRDRNELNRLWLEAFPDAASRPARQAMSALLDGGALVHCDLVAVFGD</sequence>
<gene>
    <name evidence="1" type="ORF">DWB68_07085</name>
</gene>
<keyword evidence="2" id="KW-1185">Reference proteome</keyword>
<dbReference type="EMBL" id="QQXK01000011">
    <property type="protein sequence ID" value="RII42506.1"/>
    <property type="molecule type" value="Genomic_DNA"/>
</dbReference>
<dbReference type="Proteomes" id="UP000265419">
    <property type="component" value="Unassembled WGS sequence"/>
</dbReference>
<dbReference type="Gene3D" id="3.30.1330.40">
    <property type="entry name" value="RutC-like"/>
    <property type="match status" value="1"/>
</dbReference>
<proteinExistence type="predicted"/>